<evidence type="ECO:0000313" key="3">
    <source>
        <dbReference type="EMBL" id="KAE9401532.1"/>
    </source>
</evidence>
<feature type="region of interest" description="Disordered" evidence="1">
    <location>
        <begin position="193"/>
        <end position="212"/>
    </location>
</feature>
<keyword evidence="4" id="KW-1185">Reference proteome</keyword>
<reference evidence="3" key="1">
    <citation type="journal article" date="2019" name="Environ. Microbiol.">
        <title>Fungal ecological strategies reflected in gene transcription - a case study of two litter decomposers.</title>
        <authorList>
            <person name="Barbi F."/>
            <person name="Kohler A."/>
            <person name="Barry K."/>
            <person name="Baskaran P."/>
            <person name="Daum C."/>
            <person name="Fauchery L."/>
            <person name="Ihrmark K."/>
            <person name="Kuo A."/>
            <person name="LaButti K."/>
            <person name="Lipzen A."/>
            <person name="Morin E."/>
            <person name="Grigoriev I.V."/>
            <person name="Henrissat B."/>
            <person name="Lindahl B."/>
            <person name="Martin F."/>
        </authorList>
    </citation>
    <scope>NUCLEOTIDE SEQUENCE</scope>
    <source>
        <strain evidence="3">JB14</strain>
    </source>
</reference>
<evidence type="ECO:0000313" key="4">
    <source>
        <dbReference type="Proteomes" id="UP000799118"/>
    </source>
</evidence>
<gene>
    <name evidence="3" type="ORF">BT96DRAFT_856508</name>
</gene>
<accession>A0A6A4HR16</accession>
<feature type="compositionally biased region" description="Basic and acidic residues" evidence="1">
    <location>
        <begin position="203"/>
        <end position="212"/>
    </location>
</feature>
<dbReference type="EMBL" id="ML769445">
    <property type="protein sequence ID" value="KAE9401532.1"/>
    <property type="molecule type" value="Genomic_DNA"/>
</dbReference>
<dbReference type="Pfam" id="PF20236">
    <property type="entry name" value="DUF6593"/>
    <property type="match status" value="1"/>
</dbReference>
<sequence>MSSTVPRLVLILEPDNPCNTNMYDEQDGRILYQVMTEYNQEIITKVRNMNGDTIASWQWRESRSDIITLGSAHPMSLNTWLKKSIIPFNKDTVTFQDQIGRHFKWKGCGTRLPLELYSEHDKTNPIAYFEKSSQRRPSHIDDWDAPSGSQRLQSKLVVDQRGEEILDLVVISFVVLEKNRRAAENPAWNGIETLPTPPMGRGLDYRPRNGQV</sequence>
<dbReference type="OrthoDB" id="3256331at2759"/>
<dbReference type="Proteomes" id="UP000799118">
    <property type="component" value="Unassembled WGS sequence"/>
</dbReference>
<organism evidence="3 4">
    <name type="scientific">Gymnopus androsaceus JB14</name>
    <dbReference type="NCBI Taxonomy" id="1447944"/>
    <lineage>
        <taxon>Eukaryota</taxon>
        <taxon>Fungi</taxon>
        <taxon>Dikarya</taxon>
        <taxon>Basidiomycota</taxon>
        <taxon>Agaricomycotina</taxon>
        <taxon>Agaricomycetes</taxon>
        <taxon>Agaricomycetidae</taxon>
        <taxon>Agaricales</taxon>
        <taxon>Marasmiineae</taxon>
        <taxon>Omphalotaceae</taxon>
        <taxon>Gymnopus</taxon>
    </lineage>
</organism>
<dbReference type="InterPro" id="IPR046528">
    <property type="entry name" value="DUF6593"/>
</dbReference>
<evidence type="ECO:0000259" key="2">
    <source>
        <dbReference type="Pfam" id="PF20236"/>
    </source>
</evidence>
<feature type="domain" description="DUF6593" evidence="2">
    <location>
        <begin position="15"/>
        <end position="181"/>
    </location>
</feature>
<name>A0A6A4HR16_9AGAR</name>
<proteinExistence type="predicted"/>
<dbReference type="AlphaFoldDB" id="A0A6A4HR16"/>
<protein>
    <recommendedName>
        <fullName evidence="2">DUF6593 domain-containing protein</fullName>
    </recommendedName>
</protein>
<evidence type="ECO:0000256" key="1">
    <source>
        <dbReference type="SAM" id="MobiDB-lite"/>
    </source>
</evidence>